<dbReference type="AlphaFoldDB" id="A0A3Q3WU62"/>
<dbReference type="Ensembl" id="ENSMMOT00000016273.1">
    <property type="protein sequence ID" value="ENSMMOP00000016007.1"/>
    <property type="gene ID" value="ENSMMOG00000012096.1"/>
</dbReference>
<keyword evidence="2" id="KW-1185">Reference proteome</keyword>
<reference evidence="1" key="1">
    <citation type="submission" date="2025-08" db="UniProtKB">
        <authorList>
            <consortium name="Ensembl"/>
        </authorList>
    </citation>
    <scope>IDENTIFICATION</scope>
</reference>
<reference evidence="1" key="2">
    <citation type="submission" date="2025-09" db="UniProtKB">
        <authorList>
            <consortium name="Ensembl"/>
        </authorList>
    </citation>
    <scope>IDENTIFICATION</scope>
</reference>
<evidence type="ECO:0000313" key="2">
    <source>
        <dbReference type="Proteomes" id="UP000261620"/>
    </source>
</evidence>
<proteinExistence type="predicted"/>
<dbReference type="Proteomes" id="UP000261620">
    <property type="component" value="Unplaced"/>
</dbReference>
<accession>A0A3Q3WU62</accession>
<protein>
    <submittedName>
        <fullName evidence="1">Uncharacterized protein</fullName>
    </submittedName>
</protein>
<organism evidence="1 2">
    <name type="scientific">Mola mola</name>
    <name type="common">Ocean sunfish</name>
    <name type="synonym">Tetraodon mola</name>
    <dbReference type="NCBI Taxonomy" id="94237"/>
    <lineage>
        <taxon>Eukaryota</taxon>
        <taxon>Metazoa</taxon>
        <taxon>Chordata</taxon>
        <taxon>Craniata</taxon>
        <taxon>Vertebrata</taxon>
        <taxon>Euteleostomi</taxon>
        <taxon>Actinopterygii</taxon>
        <taxon>Neopterygii</taxon>
        <taxon>Teleostei</taxon>
        <taxon>Neoteleostei</taxon>
        <taxon>Acanthomorphata</taxon>
        <taxon>Eupercaria</taxon>
        <taxon>Tetraodontiformes</taxon>
        <taxon>Molidae</taxon>
        <taxon>Mola</taxon>
    </lineage>
</organism>
<dbReference type="OMA" id="SRRMMNQ"/>
<name>A0A3Q3WU62_MOLML</name>
<evidence type="ECO:0000313" key="1">
    <source>
        <dbReference type="Ensembl" id="ENSMMOP00000016007.1"/>
    </source>
</evidence>
<sequence>RTDRNLSGPALTRIYNSGVYWAERMKRPLEGMNEWAADFRVFMVTFCSLFSERRVTLGDGSRWLIHKGGNYGISSQTVVVNARQMGPDWRVVQSRNFQGKKTVADFVAAGGSDYSLIFDNCHMGSGRKMNQ</sequence>